<dbReference type="KEGG" id="serq:CWC46_04165"/>
<dbReference type="EMBL" id="CP025085">
    <property type="protein sequence ID" value="AUG99083.1"/>
    <property type="molecule type" value="Genomic_DNA"/>
</dbReference>
<dbReference type="OrthoDB" id="6395323at2"/>
<dbReference type="EC" id="1.1.5.3" evidence="5"/>
<evidence type="ECO:0000313" key="9">
    <source>
        <dbReference type="Proteomes" id="UP000017700"/>
    </source>
</evidence>
<dbReference type="STRING" id="104623.Ser39006_00179"/>
<dbReference type="SUPFAM" id="SSF51905">
    <property type="entry name" value="FAD/NAD(P)-binding domain"/>
    <property type="match status" value="1"/>
</dbReference>
<dbReference type="GO" id="GO:0009331">
    <property type="term" value="C:glycerol-3-phosphate dehydrogenase (FAD) complex"/>
    <property type="evidence" value="ECO:0007669"/>
    <property type="project" value="InterPro"/>
</dbReference>
<dbReference type="EMBL" id="CP025084">
    <property type="protein sequence ID" value="AUH03399.1"/>
    <property type="molecule type" value="Genomic_DNA"/>
</dbReference>
<dbReference type="NCBIfam" id="NF003719">
    <property type="entry name" value="PRK05329.1-2"/>
    <property type="match status" value="1"/>
</dbReference>
<dbReference type="RefSeq" id="WP_021013456.1">
    <property type="nucleotide sequence ID" value="NZ_CP025084.1"/>
</dbReference>
<dbReference type="Proteomes" id="UP000233778">
    <property type="component" value="Chromosome"/>
</dbReference>
<dbReference type="NCBIfam" id="NF003720">
    <property type="entry name" value="PRK05329.1-3"/>
    <property type="match status" value="1"/>
</dbReference>
<dbReference type="HAMAP" id="MF_00753">
    <property type="entry name" value="Glycerol3P_GlpB"/>
    <property type="match status" value="1"/>
</dbReference>
<comment type="cofactor">
    <cofactor evidence="5">
        <name>FMN</name>
        <dbReference type="ChEBI" id="CHEBI:58210"/>
    </cofactor>
</comment>
<protein>
    <recommendedName>
        <fullName evidence="5">Anaerobic glycerol-3-phosphate dehydrogenase subunit B</fullName>
        <shortName evidence="5">Anaerobic G-3-P dehydrogenase subunit B</shortName>
        <shortName evidence="5">Anaerobic G3Pdhase B</shortName>
        <ecNumber evidence="5">1.1.5.3</ecNumber>
    </recommendedName>
</protein>
<evidence type="ECO:0000313" key="7">
    <source>
        <dbReference type="EMBL" id="AUG99083.1"/>
    </source>
</evidence>
<reference evidence="7 10" key="3">
    <citation type="submission" date="2017-11" db="EMBL/GenBank/DDBJ databases">
        <title>Complete genome sequence of Serratia sp. ATCC 39006 LacA.</title>
        <authorList>
            <person name="Hampton H.G."/>
            <person name="Jackson S.A."/>
            <person name="Jauregui R."/>
            <person name="Poulter G.T.M."/>
            <person name="Salmond G.P.C."/>
            <person name="Fineran P.C."/>
        </authorList>
    </citation>
    <scope>NUCLEOTIDE SEQUENCE [LARGE SCALE GENOMIC DNA]</scope>
    <source>
        <strain evidence="7 10">ATCC 39006</strain>
    </source>
</reference>
<comment type="function">
    <text evidence="5">Conversion of glycerol 3-phosphate to dihydroxyacetone. Uses fumarate or nitrate as electron acceptor.</text>
</comment>
<evidence type="ECO:0000259" key="6">
    <source>
        <dbReference type="Pfam" id="PF00890"/>
    </source>
</evidence>
<dbReference type="Pfam" id="PF00890">
    <property type="entry name" value="FAD_binding_2"/>
    <property type="match status" value="1"/>
</dbReference>
<dbReference type="AlphaFoldDB" id="A0A2I5TFS0"/>
<keyword evidence="3 5" id="KW-0288">FMN</keyword>
<evidence type="ECO:0000256" key="1">
    <source>
        <dbReference type="ARBA" id="ARBA00006046"/>
    </source>
</evidence>
<dbReference type="GO" id="GO:0019563">
    <property type="term" value="P:glycerol catabolic process"/>
    <property type="evidence" value="ECO:0007669"/>
    <property type="project" value="UniProtKB-UniRule"/>
</dbReference>
<dbReference type="UniPathway" id="UPA00618">
    <property type="reaction ID" value="UER00673"/>
</dbReference>
<comment type="pathway">
    <text evidence="5">Polyol metabolism; glycerol degradation via glycerol kinase pathway; glycerone phosphate from sn-glycerol 3-phosphate (anaerobic route): step 1/1.</text>
</comment>
<dbReference type="InterPro" id="IPR003953">
    <property type="entry name" value="FAD-dep_OxRdtase_2_FAD-bd"/>
</dbReference>
<organism evidence="8 9">
    <name type="scientific">Serratia sp. (strain ATCC 39006)</name>
    <name type="common">Prodigiosinella confusarubida</name>
    <dbReference type="NCBI Taxonomy" id="104623"/>
    <lineage>
        <taxon>Bacteria</taxon>
        <taxon>Pseudomonadati</taxon>
        <taxon>Pseudomonadota</taxon>
        <taxon>Gammaproteobacteria</taxon>
        <taxon>Enterobacterales</taxon>
        <taxon>Pectobacteriaceae</taxon>
        <taxon>Prodigiosinella</taxon>
    </lineage>
</organism>
<gene>
    <name evidence="5" type="primary">glpB</name>
    <name evidence="7" type="ORF">CWC46_04165</name>
    <name evidence="8" type="ORF">Ser39006_004165</name>
</gene>
<evidence type="ECO:0000256" key="2">
    <source>
        <dbReference type="ARBA" id="ARBA00022630"/>
    </source>
</evidence>
<name>A0A2I5TFS0_SERS3</name>
<dbReference type="KEGG" id="sera:Ser39006_004165"/>
<evidence type="ECO:0000313" key="8">
    <source>
        <dbReference type="EMBL" id="AUH03399.1"/>
    </source>
</evidence>
<evidence type="ECO:0000256" key="4">
    <source>
        <dbReference type="ARBA" id="ARBA00023002"/>
    </source>
</evidence>
<keyword evidence="9" id="KW-1185">Reference proteome</keyword>
<comment type="subunit">
    <text evidence="5">Composed of a catalytic GlpA/B dimer and of membrane bound GlpC.</text>
</comment>
<dbReference type="Gene3D" id="3.50.50.60">
    <property type="entry name" value="FAD/NAD(P)-binding domain"/>
    <property type="match status" value="1"/>
</dbReference>
<dbReference type="PANTHER" id="PTHR43734">
    <property type="entry name" value="PHYTOENE DESATURASE"/>
    <property type="match status" value="1"/>
</dbReference>
<feature type="domain" description="FAD-dependent oxidoreductase 2 FAD-binding" evidence="6">
    <location>
        <begin position="4"/>
        <end position="402"/>
    </location>
</feature>
<dbReference type="PIRSF" id="PIRSF000141">
    <property type="entry name" value="Anaerobic_G3P_dh"/>
    <property type="match status" value="1"/>
</dbReference>
<keyword evidence="2 5" id="KW-0285">Flavoprotein</keyword>
<evidence type="ECO:0000313" key="10">
    <source>
        <dbReference type="Proteomes" id="UP000233778"/>
    </source>
</evidence>
<comment type="similarity">
    <text evidence="5">Belongs to the anaerobic G-3-P dehydrogenase subunit B family.</text>
</comment>
<reference evidence="8" key="4">
    <citation type="submission" date="2017-11" db="EMBL/GenBank/DDBJ databases">
        <title>Complete genome sequence of Serratia sp. ATCC 39006.</title>
        <authorList>
            <person name="Hampton H.G."/>
            <person name="Jackson S.A."/>
            <person name="Jauregui R."/>
            <person name="Poulter G.T.M."/>
            <person name="Salmond G.P.C."/>
            <person name="Fineran P.C."/>
        </authorList>
    </citation>
    <scope>NUCLEOTIDE SEQUENCE</scope>
    <source>
        <strain evidence="8">ATCC 39006</strain>
    </source>
</reference>
<accession>A0A2I5TFS0</accession>
<proteinExistence type="inferred from homology"/>
<comment type="catalytic activity">
    <reaction evidence="5">
        <text>a quinone + sn-glycerol 3-phosphate = dihydroxyacetone phosphate + a quinol</text>
        <dbReference type="Rhea" id="RHEA:18977"/>
        <dbReference type="ChEBI" id="CHEBI:24646"/>
        <dbReference type="ChEBI" id="CHEBI:57597"/>
        <dbReference type="ChEBI" id="CHEBI:57642"/>
        <dbReference type="ChEBI" id="CHEBI:132124"/>
        <dbReference type="EC" id="1.1.5.3"/>
    </reaction>
</comment>
<dbReference type="NCBIfam" id="TIGR03378">
    <property type="entry name" value="glycerol3P_GlpB"/>
    <property type="match status" value="1"/>
</dbReference>
<reference evidence="8 9" key="1">
    <citation type="journal article" date="2013" name="Genome Announc.">
        <title>Draft genome sequence of Serratia sp. strain ATCC 39006, a model bacterium for analysis of the biosynthesis and regulation of prodigiosin, a carbapenem, and gas vesicles.</title>
        <authorList>
            <person name="Fineran P.C."/>
            <person name="Iglesias Cans M.C."/>
            <person name="Ramsay J.P."/>
            <person name="Wilf N.M."/>
            <person name="Cossyleon D."/>
            <person name="McNeil M.B."/>
            <person name="Williamson N.R."/>
            <person name="Monson R.E."/>
            <person name="Becher S.A."/>
            <person name="Stanton J.A."/>
            <person name="Brugger K."/>
            <person name="Brown S.D."/>
            <person name="Salmond G.P."/>
        </authorList>
    </citation>
    <scope>NUCLEOTIDE SEQUENCE [LARGE SCALE GENOMIC DNA]</scope>
    <source>
        <strain evidence="8">ATCC 39006</strain>
        <strain evidence="9">ATCC 39006 / SC 11482</strain>
    </source>
</reference>
<keyword evidence="4 5" id="KW-0560">Oxidoreductase</keyword>
<sequence length="420" mass="45319">MRYDVVIIGGGLAGLTCGIRLQEQGKRCAIVSAGQSALHFSSGSLDLLSALPDGTAVMQPVDALAALAEQAPQHPYTLMGKSCVTQLIPEAEALLSRSGLWLRGEGSDNHQRMTPLGKWRPCWLSPADSVTRGLAGTPKWRNPLVAGIDGFLDFQSRMVAGELQAQGIAAHSGDLKLPVLDRLRQNPSEFRAVNLARVLDQPASLVGLTEELMRLSHDNDAVILPACIGLESSAPLEQLRRALGKPVGLLPTLPPSLLGLRLYHALLSRFRLLGGMFMPGDRVLSSVQLPQDVAIYTHNHGDIPLHARRVVLASGSFFSNGLVAEFDQVSEPVFGLDVYFHAQREDWSQSNVFAVQPYLQFGVITDNQLHPYIKGQTQPNLYAIGAVLQGFDPLQQGCGAGVSILSALYVADAVLMEDKQ</sequence>
<reference evidence="8" key="2">
    <citation type="submission" date="2013-09" db="EMBL/GenBank/DDBJ databases">
        <authorList>
            <person name="Wang G."/>
            <person name="Yang Y."/>
            <person name="Su Y."/>
        </authorList>
    </citation>
    <scope>NUCLEOTIDE SEQUENCE</scope>
    <source>
        <strain evidence="8">ATCC 39006</strain>
    </source>
</reference>
<dbReference type="Proteomes" id="UP000017700">
    <property type="component" value="Chromosome"/>
</dbReference>
<comment type="similarity">
    <text evidence="1">Belongs to the carotenoid/retinoid oxidoreductase family.</text>
</comment>
<dbReference type="PANTHER" id="PTHR43734:SF7">
    <property type="entry name" value="4,4'-DIAPONEUROSPORENE OXYGENASE"/>
    <property type="match status" value="1"/>
</dbReference>
<evidence type="ECO:0000256" key="3">
    <source>
        <dbReference type="ARBA" id="ARBA00022643"/>
    </source>
</evidence>
<evidence type="ECO:0000256" key="5">
    <source>
        <dbReference type="HAMAP-Rule" id="MF_00753"/>
    </source>
</evidence>
<dbReference type="GO" id="GO:0004368">
    <property type="term" value="F:glycerol-3-phosphate dehydrogenase (quinone) activity"/>
    <property type="evidence" value="ECO:0007669"/>
    <property type="project" value="UniProtKB-UniRule"/>
</dbReference>
<dbReference type="InterPro" id="IPR036188">
    <property type="entry name" value="FAD/NAD-bd_sf"/>
</dbReference>
<dbReference type="NCBIfam" id="NF003718">
    <property type="entry name" value="PRK05329.1-1"/>
    <property type="match status" value="1"/>
</dbReference>
<dbReference type="InterPro" id="IPR009158">
    <property type="entry name" value="G3P_DH_GlpB_su"/>
</dbReference>